<evidence type="ECO:0000313" key="1">
    <source>
        <dbReference type="EMBL" id="KAI9198729.1"/>
    </source>
</evidence>
<sequence>MTFKQAGKSQTFYGLKHSPLAPIFNKELQQITGMGFLLHMVPSSPVEEFNSLPTDMTQLLTEFSHVFSTPTQLPPVRTQDHQIPLQPGHGPVSVRPYRYPFYQKTEIEKMVVPETLEPSLAVTSRCSCTASTPDVISITITTSIEEVSSNAKPIIRQIQKAPKRIKKLLDMLFQQEVNEEEASLFDMFWLLPISVMFVPLFQKIPYGI</sequence>
<dbReference type="EMBL" id="JAJSOW010000002">
    <property type="protein sequence ID" value="KAI9198729.1"/>
    <property type="molecule type" value="Genomic_DNA"/>
</dbReference>
<dbReference type="SUPFAM" id="SSF56672">
    <property type="entry name" value="DNA/RNA polymerases"/>
    <property type="match status" value="1"/>
</dbReference>
<comment type="caution">
    <text evidence="1">The sequence shown here is derived from an EMBL/GenBank/DDBJ whole genome shotgun (WGS) entry which is preliminary data.</text>
</comment>
<name>A0AAD5JRU4_ACENE</name>
<reference evidence="1 2" key="1">
    <citation type="journal article" date="2022" name="Plant J.">
        <title>Strategies of tolerance reflected in two North American maple genomes.</title>
        <authorList>
            <person name="McEvoy S.L."/>
            <person name="Sezen U.U."/>
            <person name="Trouern-Trend A."/>
            <person name="McMahon S.M."/>
            <person name="Schaberg P.G."/>
            <person name="Yang J."/>
            <person name="Wegrzyn J.L."/>
            <person name="Swenson N.G."/>
        </authorList>
    </citation>
    <scope>NUCLEOTIDE SEQUENCE [LARGE SCALE GENOMIC DNA]</scope>
    <source>
        <strain evidence="1">91603</strain>
    </source>
</reference>
<protein>
    <submittedName>
        <fullName evidence="1">Uncharacterized protein</fullName>
    </submittedName>
</protein>
<gene>
    <name evidence="1" type="ORF">LWI28_021269</name>
</gene>
<keyword evidence="2" id="KW-1185">Reference proteome</keyword>
<organism evidence="1 2">
    <name type="scientific">Acer negundo</name>
    <name type="common">Box elder</name>
    <dbReference type="NCBI Taxonomy" id="4023"/>
    <lineage>
        <taxon>Eukaryota</taxon>
        <taxon>Viridiplantae</taxon>
        <taxon>Streptophyta</taxon>
        <taxon>Embryophyta</taxon>
        <taxon>Tracheophyta</taxon>
        <taxon>Spermatophyta</taxon>
        <taxon>Magnoliopsida</taxon>
        <taxon>eudicotyledons</taxon>
        <taxon>Gunneridae</taxon>
        <taxon>Pentapetalae</taxon>
        <taxon>rosids</taxon>
        <taxon>malvids</taxon>
        <taxon>Sapindales</taxon>
        <taxon>Sapindaceae</taxon>
        <taxon>Hippocastanoideae</taxon>
        <taxon>Acereae</taxon>
        <taxon>Acer</taxon>
    </lineage>
</organism>
<dbReference type="InterPro" id="IPR043502">
    <property type="entry name" value="DNA/RNA_pol_sf"/>
</dbReference>
<proteinExistence type="predicted"/>
<dbReference type="Proteomes" id="UP001064489">
    <property type="component" value="Chromosome 13"/>
</dbReference>
<dbReference type="AlphaFoldDB" id="A0AAD5JRU4"/>
<evidence type="ECO:0000313" key="2">
    <source>
        <dbReference type="Proteomes" id="UP001064489"/>
    </source>
</evidence>
<accession>A0AAD5JRU4</accession>